<comment type="caution">
    <text evidence="3">The sequence shown here is derived from an EMBL/GenBank/DDBJ whole genome shotgun (WGS) entry which is preliminary data.</text>
</comment>
<feature type="coiled-coil region" evidence="1">
    <location>
        <begin position="46"/>
        <end position="73"/>
    </location>
</feature>
<evidence type="ECO:0000256" key="1">
    <source>
        <dbReference type="SAM" id="Coils"/>
    </source>
</evidence>
<accession>A0A073HXN2</accession>
<feature type="compositionally biased region" description="Low complexity" evidence="2">
    <location>
        <begin position="85"/>
        <end position="96"/>
    </location>
</feature>
<feature type="region of interest" description="Disordered" evidence="2">
    <location>
        <begin position="84"/>
        <end position="111"/>
    </location>
</feature>
<evidence type="ECO:0000313" key="3">
    <source>
        <dbReference type="EMBL" id="KEJ82783.1"/>
    </source>
</evidence>
<reference evidence="4" key="1">
    <citation type="journal article" date="2014" name="Cell">
        <title>The Architecture of a Scrambled Genome Reveals Massive Levels of Genomic Rearrangement during Development.</title>
        <authorList>
            <person name="Chen X."/>
            <person name="Bracht J.R."/>
            <person name="Goldman A.D."/>
            <person name="Dolzhenko E."/>
            <person name="Clay D.M."/>
            <person name="Swart E.C."/>
            <person name="Perlman D.H."/>
            <person name="Doak T.G."/>
            <person name="Stuart A."/>
            <person name="Amemiya C.T."/>
            <person name="Sebra R.P."/>
            <person name="Landweber L.F."/>
        </authorList>
    </citation>
    <scope>NUCLEOTIDE SEQUENCE [LARGE SCALE GENOMIC DNA]</scope>
    <source>
        <strain evidence="4">JRB310</strain>
    </source>
</reference>
<dbReference type="Proteomes" id="UP000053232">
    <property type="component" value="Unassembled WGS sequence"/>
</dbReference>
<proteinExistence type="predicted"/>
<gene>
    <name evidence="3" type="ORF">OXYTRIMIC_625</name>
</gene>
<feature type="compositionally biased region" description="Polar residues" evidence="2">
    <location>
        <begin position="97"/>
        <end position="111"/>
    </location>
</feature>
<evidence type="ECO:0000313" key="4">
    <source>
        <dbReference type="Proteomes" id="UP000053232"/>
    </source>
</evidence>
<name>A0A073HXN2_9SPIT</name>
<dbReference type="AlphaFoldDB" id="A0A073HXN2"/>
<protein>
    <submittedName>
        <fullName evidence="3">Uncharacterized protein</fullName>
    </submittedName>
</protein>
<keyword evidence="1" id="KW-0175">Coiled coil</keyword>
<sequence length="111" mass="12568">MGCAFCGFGINREINVTSGGGDRQDHPQSAMGVRAGLNDFDQQMQHDLTEAQLQEQERKAAEDQRDHQEQMNQLHQLAFPNMYSNNLNINNQANQQVDSTQQHQSVNPQDQ</sequence>
<dbReference type="EMBL" id="ARYC01004419">
    <property type="protein sequence ID" value="KEJ82783.1"/>
    <property type="molecule type" value="Genomic_DNA"/>
</dbReference>
<keyword evidence="4" id="KW-1185">Reference proteome</keyword>
<organism evidence="3 4">
    <name type="scientific">Oxytricha trifallax</name>
    <dbReference type="NCBI Taxonomy" id="1172189"/>
    <lineage>
        <taxon>Eukaryota</taxon>
        <taxon>Sar</taxon>
        <taxon>Alveolata</taxon>
        <taxon>Ciliophora</taxon>
        <taxon>Intramacronucleata</taxon>
        <taxon>Spirotrichea</taxon>
        <taxon>Stichotrichia</taxon>
        <taxon>Sporadotrichida</taxon>
        <taxon>Oxytrichidae</taxon>
        <taxon>Oxytrichinae</taxon>
        <taxon>Oxytricha</taxon>
    </lineage>
</organism>
<evidence type="ECO:0000256" key="2">
    <source>
        <dbReference type="SAM" id="MobiDB-lite"/>
    </source>
</evidence>